<comment type="caution">
    <text evidence="2">The sequence shown here is derived from an EMBL/GenBank/DDBJ whole genome shotgun (WGS) entry which is preliminary data.</text>
</comment>
<feature type="transmembrane region" description="Helical" evidence="1">
    <location>
        <begin position="974"/>
        <end position="998"/>
    </location>
</feature>
<dbReference type="Gene3D" id="1.20.1640.10">
    <property type="entry name" value="Multidrug efflux transporter AcrB transmembrane domain"/>
    <property type="match status" value="2"/>
</dbReference>
<reference evidence="2" key="1">
    <citation type="submission" date="2020-08" db="EMBL/GenBank/DDBJ databases">
        <title>Genome public.</title>
        <authorList>
            <person name="Liu C."/>
            <person name="Sun Q."/>
        </authorList>
    </citation>
    <scope>NUCLEOTIDE SEQUENCE</scope>
    <source>
        <strain evidence="2">NSJ-54</strain>
    </source>
</reference>
<dbReference type="SUPFAM" id="SSF82714">
    <property type="entry name" value="Multidrug efflux transporter AcrB TolC docking domain, DN and DC subdomains"/>
    <property type="match status" value="2"/>
</dbReference>
<keyword evidence="1" id="KW-0472">Membrane</keyword>
<feature type="transmembrane region" description="Helical" evidence="1">
    <location>
        <begin position="330"/>
        <end position="349"/>
    </location>
</feature>
<name>A0A926ECZ5_9FIRM</name>
<feature type="transmembrane region" description="Helical" evidence="1">
    <location>
        <begin position="356"/>
        <end position="376"/>
    </location>
</feature>
<dbReference type="Gene3D" id="3.30.2090.10">
    <property type="entry name" value="Multidrug efflux transporter AcrB TolC docking domain, DN and DC subdomains"/>
    <property type="match status" value="2"/>
</dbReference>
<keyword evidence="1" id="KW-1133">Transmembrane helix</keyword>
<dbReference type="Gene3D" id="3.30.70.1320">
    <property type="entry name" value="Multidrug efflux transporter AcrB pore domain like"/>
    <property type="match status" value="1"/>
</dbReference>
<feature type="transmembrane region" description="Helical" evidence="1">
    <location>
        <begin position="897"/>
        <end position="917"/>
    </location>
</feature>
<evidence type="ECO:0000256" key="1">
    <source>
        <dbReference type="SAM" id="Phobius"/>
    </source>
</evidence>
<dbReference type="SUPFAM" id="SSF82693">
    <property type="entry name" value="Multidrug efflux transporter AcrB pore domain, PN1, PN2, PC1 and PC2 subdomains"/>
    <property type="match status" value="3"/>
</dbReference>
<dbReference type="Pfam" id="PF00873">
    <property type="entry name" value="ACR_tran"/>
    <property type="match status" value="1"/>
</dbReference>
<dbReference type="InterPro" id="IPR027463">
    <property type="entry name" value="AcrB_DN_DC_subdom"/>
</dbReference>
<feature type="transmembrane region" description="Helical" evidence="1">
    <location>
        <begin position="382"/>
        <end position="403"/>
    </location>
</feature>
<proteinExistence type="predicted"/>
<dbReference type="PANTHER" id="PTHR32063">
    <property type="match status" value="1"/>
</dbReference>
<dbReference type="RefSeq" id="WP_262396585.1">
    <property type="nucleotide sequence ID" value="NZ_JACRTC010000001.1"/>
</dbReference>
<feature type="transmembrane region" description="Helical" evidence="1">
    <location>
        <begin position="459"/>
        <end position="483"/>
    </location>
</feature>
<organism evidence="2 3">
    <name type="scientific">Zongyangia hominis</name>
    <dbReference type="NCBI Taxonomy" id="2763677"/>
    <lineage>
        <taxon>Bacteria</taxon>
        <taxon>Bacillati</taxon>
        <taxon>Bacillota</taxon>
        <taxon>Clostridia</taxon>
        <taxon>Eubacteriales</taxon>
        <taxon>Oscillospiraceae</taxon>
        <taxon>Zongyangia</taxon>
    </lineage>
</organism>
<protein>
    <submittedName>
        <fullName evidence="2">Efflux RND transporter permease subunit</fullName>
    </submittedName>
</protein>
<dbReference type="Gene3D" id="3.30.70.1440">
    <property type="entry name" value="Multidrug efflux transporter AcrB pore domain"/>
    <property type="match status" value="1"/>
</dbReference>
<dbReference type="SUPFAM" id="SSF82866">
    <property type="entry name" value="Multidrug efflux transporter AcrB transmembrane domain"/>
    <property type="match status" value="2"/>
</dbReference>
<dbReference type="EMBL" id="JACRTC010000001">
    <property type="protein sequence ID" value="MBC8569487.1"/>
    <property type="molecule type" value="Genomic_DNA"/>
</dbReference>
<accession>A0A926ECZ5</accession>
<evidence type="ECO:0000313" key="3">
    <source>
        <dbReference type="Proteomes" id="UP000660861"/>
    </source>
</evidence>
<dbReference type="GO" id="GO:0042910">
    <property type="term" value="F:xenobiotic transmembrane transporter activity"/>
    <property type="evidence" value="ECO:0007669"/>
    <property type="project" value="TreeGrafter"/>
</dbReference>
<dbReference type="Gene3D" id="3.30.70.1430">
    <property type="entry name" value="Multidrug efflux transporter AcrB pore domain"/>
    <property type="match status" value="2"/>
</dbReference>
<dbReference type="InterPro" id="IPR001036">
    <property type="entry name" value="Acrflvin-R"/>
</dbReference>
<feature type="transmembrane region" description="Helical" evidence="1">
    <location>
        <begin position="842"/>
        <end position="861"/>
    </location>
</feature>
<keyword evidence="1" id="KW-0812">Transmembrane</keyword>
<feature type="transmembrane region" description="Helical" evidence="1">
    <location>
        <begin position="868"/>
        <end position="891"/>
    </location>
</feature>
<feature type="transmembrane region" description="Helical" evidence="1">
    <location>
        <begin position="519"/>
        <end position="538"/>
    </location>
</feature>
<dbReference type="PRINTS" id="PR00702">
    <property type="entry name" value="ACRIFLAVINRP"/>
</dbReference>
<evidence type="ECO:0000313" key="2">
    <source>
        <dbReference type="EMBL" id="MBC8569487.1"/>
    </source>
</evidence>
<gene>
    <name evidence="2" type="ORF">H8709_01400</name>
</gene>
<sequence length="1027" mass="110191">MNLTKISLKRPVAVLICVLALVIFGVSAIFNTPMELTPPMEFPMFIINTVYPGAGPEEVEDLVTSKIEAAVGTVSGLKNIQSTSQENVSMVMLELEYGTNMDLAHMDLQEKLNMYVNSLPDTATTPVIFELSMDMVDTITLSAKATGDANVLHLVEDEVVPELEKLTGVASVDVSGGQTDYIRVQLREESLSQYNLDMSSVVSVISASNFSIPAGDIGHGDQSLILRGGVEYNTVEALRSIPITLRTGDIIHLSDIADISEATKSSGSISRYNGEENITIGVKKRQSASTLDVTEGVTQTMQKLNDQNIGVEMNVISDTGENIKSSINSVVNALLLGCVISVLVLFFFLGDIKASLIVATSMPLSVLATLVLMNLWGMSLNLVSLGGLVVGVGMMVDNSIVVLESCFRSRDEQRSFRESAIVGAKLVATSVIASTITTIVVFLPISVMKGLSGQIFSQAGFTIMFALIASLISSLTLVPLLFYKLKPVEKKDTVITRWLSRVEAGYGRLIRKSFDHKKLVVLAAVGLLVFSIALIPLIGMELMPEMDQGVISISVEAKPGLKLTELDKTIQKIEQEINAQPDVENYSVTTGGSMFSSSSGGSASFSVYLKGDREMETYEVADVLREKTKNLTGCDVKVSQMSAMTLGGNSDVEVNLIGKDQEQLEAASQQVKDLMSGNPDIVAVSSSLSDGNPQAEIIVDPVKSTAAGFMPAQVVSTVSSIMQGKEATTIRQNSKEYEVWVEYPEGRYEDVSDLSGVVLLSQTGKQVPLMDVASIRYSNSPQVVQRYNNQYIVTITGQPSSQASTKLSSEITSAVSKLELPDGVSQFMGGDIETMQEEFNGLYGALATAVLLVFMVMAVEFESIRNSLIVMLSVPFSMIGAFLGLLISGAAISMPSLIGFVELVGIVVNNAIVLVDYTKILRTEDGMEIHEALIKAGSTRLRPILMTTLTTVLSLLPMALGIGGDVEMMQSMAYVIIGGLTSSTLLTLVLIPVLYLLFAKKEKYKPLAPGAAGPIAIPGQQGPMTEI</sequence>
<keyword evidence="3" id="KW-1185">Reference proteome</keyword>
<dbReference type="GO" id="GO:0005886">
    <property type="term" value="C:plasma membrane"/>
    <property type="evidence" value="ECO:0007669"/>
    <property type="project" value="TreeGrafter"/>
</dbReference>
<dbReference type="PANTHER" id="PTHR32063:SF0">
    <property type="entry name" value="SWARMING MOTILITY PROTEIN SWRC"/>
    <property type="match status" value="1"/>
</dbReference>
<dbReference type="Proteomes" id="UP000660861">
    <property type="component" value="Unassembled WGS sequence"/>
</dbReference>
<dbReference type="AlphaFoldDB" id="A0A926ECZ5"/>
<feature type="transmembrane region" description="Helical" evidence="1">
    <location>
        <begin position="424"/>
        <end position="447"/>
    </location>
</feature>
<feature type="transmembrane region" description="Helical" evidence="1">
    <location>
        <begin position="944"/>
        <end position="962"/>
    </location>
</feature>